<dbReference type="PANTHER" id="PTHR43102">
    <property type="entry name" value="SLR1143 PROTEIN"/>
    <property type="match status" value="1"/>
</dbReference>
<gene>
    <name evidence="9" type="ORF">LVJ81_03940</name>
</gene>
<reference evidence="9" key="1">
    <citation type="submission" date="2021-12" db="EMBL/GenBank/DDBJ databases">
        <authorList>
            <person name="Veyrier F.J."/>
        </authorList>
    </citation>
    <scope>NUCLEOTIDE SEQUENCE</scope>
    <source>
        <strain evidence="9">SAG 1488-6</strain>
    </source>
</reference>
<sequence>MNQPNPHLPPNKPTPSAENPHDNTTPQPSDTTLENQHLMAQIVSLLPNLRILIGLCIAALVISGLYFGRSLLIPLALATFLGFLLHPIVLKLKHWGLPHLVSVMTVITVCLALLIAGTTYLGMQLVNLSQQLPTYQDTIQEKAQNLKTYTEGPSVWDGAISTFSIIQQTISDTAPNIKHDDDQEPKNSNEAAITEVKIVSDESNPINAVAVWIQAVAEPIVTAGIALLFVILILINRSELRDRILLILGRNLNVATDMLNEAAQRIGTYLRMQLLVNASYGIPMAIGLWFIGVPAAFLWGTIAVVMRFIPYVGPVISSIFPLALAFAVDPSWDMVLWTIGLIVVLELISNNVIEPWLYGSSTGLSTLSIILAATFWTAIWGPVGLILSTPMTACLLVLSRSIPSLRFIEVIIGSDPVLETPQRFYQRLLAQNIAEAVELAENYIEADLPHKADTPLLARKVIGFYDDVAIEALRLFSSSHDDIATARHRLRMNLGIAEFNQHMYKDYPVNDIASVCDLNIVCLGARWYVDVQAAAMVTHALQLSGFQAQTHNNAFLQNQNGLEQIDWENMDVLCLSIFNAEPMAQIRLIARHLRAYEHLHIIVIAWNGDIQTLNVAMQERFELTAVVDSIHSLNLHLPLLPSHHSTTINPTLLPDNEAERLQALVQCDVFNAAYLPVYQHIIKQTLHSFNVDYAQIAWVDEHWVHTPANTLLSNTQDTGIAREQSIATYIVYENEDLILEDIQNDPRFDKHSELAGHKIRFYAGVPLRNKKGLILGCLSIMNHQSRSLNEQDLEVLHSIADYLMQLLREPNQMNALIAELQETASIDSTH</sequence>
<dbReference type="InterPro" id="IPR003018">
    <property type="entry name" value="GAF"/>
</dbReference>
<feature type="transmembrane region" description="Helical" evidence="7">
    <location>
        <begin position="308"/>
        <end position="328"/>
    </location>
</feature>
<protein>
    <submittedName>
        <fullName evidence="9">AI-2E family transporter</fullName>
    </submittedName>
</protein>
<feature type="compositionally biased region" description="Pro residues" evidence="6">
    <location>
        <begin position="1"/>
        <end position="13"/>
    </location>
</feature>
<feature type="transmembrane region" description="Helical" evidence="7">
    <location>
        <begin position="373"/>
        <end position="398"/>
    </location>
</feature>
<evidence type="ECO:0000313" key="9">
    <source>
        <dbReference type="EMBL" id="UOO93194.1"/>
    </source>
</evidence>
<dbReference type="InterPro" id="IPR002549">
    <property type="entry name" value="AI-2E-like"/>
</dbReference>
<feature type="transmembrane region" description="Helical" evidence="7">
    <location>
        <begin position="49"/>
        <end position="67"/>
    </location>
</feature>
<evidence type="ECO:0000256" key="3">
    <source>
        <dbReference type="ARBA" id="ARBA00022692"/>
    </source>
</evidence>
<organism evidence="9 10">
    <name type="scientific">Vitreoscilla stercoraria</name>
    <dbReference type="NCBI Taxonomy" id="61"/>
    <lineage>
        <taxon>Bacteria</taxon>
        <taxon>Pseudomonadati</taxon>
        <taxon>Pseudomonadota</taxon>
        <taxon>Betaproteobacteria</taxon>
        <taxon>Neisseriales</taxon>
        <taxon>Neisseriaceae</taxon>
        <taxon>Vitreoscilla</taxon>
    </lineage>
</organism>
<feature type="transmembrane region" description="Helical" evidence="7">
    <location>
        <begin position="211"/>
        <end position="235"/>
    </location>
</feature>
<feature type="region of interest" description="Disordered" evidence="6">
    <location>
        <begin position="1"/>
        <end position="31"/>
    </location>
</feature>
<reference evidence="9" key="2">
    <citation type="journal article" date="2022" name="Res Sq">
        <title>Evolution of multicellular longitudinally dividing oral cavity symbionts (Neisseriaceae).</title>
        <authorList>
            <person name="Nyongesa S."/>
            <person name="Weber P."/>
            <person name="Bernet E."/>
            <person name="Pullido F."/>
            <person name="Nieckarz M."/>
            <person name="Delaby M."/>
            <person name="Nieves C."/>
            <person name="Viehboeck T."/>
            <person name="Krause N."/>
            <person name="Rivera-Millot A."/>
            <person name="Nakamura A."/>
            <person name="Vischer N."/>
            <person name="VanNieuwenhze M."/>
            <person name="Brun Y."/>
            <person name="Cava F."/>
            <person name="Bulgheresi S."/>
            <person name="Veyrier F."/>
        </authorList>
    </citation>
    <scope>NUCLEOTIDE SEQUENCE</scope>
    <source>
        <strain evidence="9">SAG 1488-6</strain>
    </source>
</reference>
<dbReference type="Pfam" id="PF01590">
    <property type="entry name" value="GAF"/>
    <property type="match status" value="1"/>
</dbReference>
<dbReference type="InterPro" id="IPR029016">
    <property type="entry name" value="GAF-like_dom_sf"/>
</dbReference>
<keyword evidence="10" id="KW-1185">Reference proteome</keyword>
<comment type="similarity">
    <text evidence="2">Belongs to the autoinducer-2 exporter (AI-2E) (TC 2.A.86) family.</text>
</comment>
<evidence type="ECO:0000256" key="5">
    <source>
        <dbReference type="ARBA" id="ARBA00023136"/>
    </source>
</evidence>
<evidence type="ECO:0000256" key="1">
    <source>
        <dbReference type="ARBA" id="ARBA00004141"/>
    </source>
</evidence>
<feature type="domain" description="GAF" evidence="8">
    <location>
        <begin position="660"/>
        <end position="817"/>
    </location>
</feature>
<keyword evidence="5 7" id="KW-0472">Membrane</keyword>
<feature type="transmembrane region" description="Helical" evidence="7">
    <location>
        <begin position="280"/>
        <end position="302"/>
    </location>
</feature>
<keyword evidence="4 7" id="KW-1133">Transmembrane helix</keyword>
<keyword evidence="3 7" id="KW-0812">Transmembrane</keyword>
<comment type="subcellular location">
    <subcellularLocation>
        <location evidence="1">Membrane</location>
        <topology evidence="1">Multi-pass membrane protein</topology>
    </subcellularLocation>
</comment>
<dbReference type="EMBL" id="CP091512">
    <property type="protein sequence ID" value="UOO93194.1"/>
    <property type="molecule type" value="Genomic_DNA"/>
</dbReference>
<dbReference type="SMART" id="SM00065">
    <property type="entry name" value="GAF"/>
    <property type="match status" value="1"/>
</dbReference>
<dbReference type="SUPFAM" id="SSF55781">
    <property type="entry name" value="GAF domain-like"/>
    <property type="match status" value="1"/>
</dbReference>
<evidence type="ECO:0000256" key="4">
    <source>
        <dbReference type="ARBA" id="ARBA00022989"/>
    </source>
</evidence>
<dbReference type="RefSeq" id="WP_051082976.1">
    <property type="nucleotide sequence ID" value="NZ_CP091512.1"/>
</dbReference>
<evidence type="ECO:0000259" key="8">
    <source>
        <dbReference type="SMART" id="SM00065"/>
    </source>
</evidence>
<feature type="transmembrane region" description="Helical" evidence="7">
    <location>
        <begin position="335"/>
        <end position="353"/>
    </location>
</feature>
<evidence type="ECO:0000256" key="2">
    <source>
        <dbReference type="ARBA" id="ARBA00009773"/>
    </source>
</evidence>
<evidence type="ECO:0000256" key="6">
    <source>
        <dbReference type="SAM" id="MobiDB-lite"/>
    </source>
</evidence>
<feature type="transmembrane region" description="Helical" evidence="7">
    <location>
        <begin position="102"/>
        <end position="123"/>
    </location>
</feature>
<feature type="compositionally biased region" description="Polar residues" evidence="6">
    <location>
        <begin position="22"/>
        <end position="31"/>
    </location>
</feature>
<dbReference type="PANTHER" id="PTHR43102:SF2">
    <property type="entry name" value="GAF DOMAIN-CONTAINING PROTEIN"/>
    <property type="match status" value="1"/>
</dbReference>
<proteinExistence type="inferred from homology"/>
<dbReference type="Proteomes" id="UP000832034">
    <property type="component" value="Chromosome"/>
</dbReference>
<name>A0ABY4ECT2_VITST</name>
<accession>A0ABY4ECT2</accession>
<evidence type="ECO:0000313" key="10">
    <source>
        <dbReference type="Proteomes" id="UP000832034"/>
    </source>
</evidence>
<dbReference type="Pfam" id="PF01594">
    <property type="entry name" value="AI-2E_transport"/>
    <property type="match status" value="1"/>
</dbReference>
<evidence type="ECO:0000256" key="7">
    <source>
        <dbReference type="SAM" id="Phobius"/>
    </source>
</evidence>
<feature type="transmembrane region" description="Helical" evidence="7">
    <location>
        <begin position="73"/>
        <end position="90"/>
    </location>
</feature>
<dbReference type="Gene3D" id="3.30.450.40">
    <property type="match status" value="1"/>
</dbReference>